<organism evidence="1 2">
    <name type="scientific">Cyanidium caldarium</name>
    <name type="common">Red alga</name>
    <dbReference type="NCBI Taxonomy" id="2771"/>
    <lineage>
        <taxon>Eukaryota</taxon>
        <taxon>Rhodophyta</taxon>
        <taxon>Bangiophyceae</taxon>
        <taxon>Cyanidiales</taxon>
        <taxon>Cyanidiaceae</taxon>
        <taxon>Cyanidium</taxon>
    </lineage>
</organism>
<dbReference type="AlphaFoldDB" id="A0AAV9IUN1"/>
<dbReference type="InterPro" id="IPR005358">
    <property type="entry name" value="Puta_zinc/iron-chelating_dom"/>
</dbReference>
<sequence>MFIHSALYRRTHLASTHPVCRRVLVLSDKSFENSPALPTPPSYFPPVHRSTARWVCVQGCGACCRLAPVERPGLEEWLSTDELEQYHSMVLPDGWCRHFDQDARTCTIFERRPRFCRAEPAVFRDLYGVGEEDFDEFARECCMEQIVDVYGGVLSDEMIRFAQAIVRRDPSLRPEIENMLQQLAQEAVDEEER</sequence>
<accession>A0AAV9IUN1</accession>
<proteinExistence type="predicted"/>
<reference evidence="1 2" key="1">
    <citation type="submission" date="2022-07" db="EMBL/GenBank/DDBJ databases">
        <title>Genome-wide signatures of adaptation to extreme environments.</title>
        <authorList>
            <person name="Cho C.H."/>
            <person name="Yoon H.S."/>
        </authorList>
    </citation>
    <scope>NUCLEOTIDE SEQUENCE [LARGE SCALE GENOMIC DNA]</scope>
    <source>
        <strain evidence="1 2">DBV 063 E5</strain>
    </source>
</reference>
<protein>
    <recommendedName>
        <fullName evidence="3">YkgJ family cysteine cluster protein</fullName>
    </recommendedName>
</protein>
<dbReference type="PANTHER" id="PTHR36791:SF2">
    <property type="entry name" value="OS03G0363400 PROTEIN"/>
    <property type="match status" value="1"/>
</dbReference>
<name>A0AAV9IUN1_CYACA</name>
<evidence type="ECO:0000313" key="1">
    <source>
        <dbReference type="EMBL" id="KAK4536042.1"/>
    </source>
</evidence>
<dbReference type="Pfam" id="PF03692">
    <property type="entry name" value="CxxCxxCC"/>
    <property type="match status" value="1"/>
</dbReference>
<comment type="caution">
    <text evidence="1">The sequence shown here is derived from an EMBL/GenBank/DDBJ whole genome shotgun (WGS) entry which is preliminary data.</text>
</comment>
<dbReference type="EMBL" id="JANCYW010000007">
    <property type="protein sequence ID" value="KAK4536042.1"/>
    <property type="molecule type" value="Genomic_DNA"/>
</dbReference>
<dbReference type="PANTHER" id="PTHR36791">
    <property type="entry name" value="OS03G0363400 PROTEIN"/>
    <property type="match status" value="1"/>
</dbReference>
<evidence type="ECO:0000313" key="2">
    <source>
        <dbReference type="Proteomes" id="UP001301350"/>
    </source>
</evidence>
<gene>
    <name evidence="1" type="ORF">CDCA_CDCA07G2067</name>
</gene>
<keyword evidence="2" id="KW-1185">Reference proteome</keyword>
<evidence type="ECO:0008006" key="3">
    <source>
        <dbReference type="Google" id="ProtNLM"/>
    </source>
</evidence>
<dbReference type="Proteomes" id="UP001301350">
    <property type="component" value="Unassembled WGS sequence"/>
</dbReference>